<protein>
    <submittedName>
        <fullName evidence="2">Toluene efflux pump periplasmic linker protein TtgD</fullName>
    </submittedName>
</protein>
<evidence type="ECO:0000259" key="1">
    <source>
        <dbReference type="Pfam" id="PF25973"/>
    </source>
</evidence>
<sequence length="353" mass="38835">MKKIILSTMAFTVILLSCKQNKPENSTFQTVEVDTVQVYGENQRVTFPGKVVAASDINLSFRIAGPISKVHVDVGKFVKKGQVLAEMDSRDYIVQLSATEAEYKRIKAEAERIIALYEKGSVSPNDYDKAVYGLNQITAKYDAHKNALADTKLYAPCDGYIQKRLFEPGETVSAGLPILSMISAGTDEVEVNIPSSEYIRRNNFDSYYCTVDLYSGKTFPLELIGITRKANMNQLYTMRLRLTGNEKNKPGPGMSTMVTILCKTEETEMVSIPLTAVFESKNKTMVWVYNKSDETISARSVKVSEILTNGTAIISSGLSSGEIIVSRGVNTVKEGEKVKLLLAVSPTNVGGML</sequence>
<dbReference type="PROSITE" id="PS51257">
    <property type="entry name" value="PROKAR_LIPOPROTEIN"/>
    <property type="match status" value="1"/>
</dbReference>
<dbReference type="Gene3D" id="1.10.287.470">
    <property type="entry name" value="Helix hairpin bin"/>
    <property type="match status" value="1"/>
</dbReference>
<dbReference type="EMBL" id="SNRY01002070">
    <property type="protein sequence ID" value="KAA6326961.1"/>
    <property type="molecule type" value="Genomic_DNA"/>
</dbReference>
<dbReference type="InterPro" id="IPR058647">
    <property type="entry name" value="BSH_CzcB-like"/>
</dbReference>
<dbReference type="Gene3D" id="2.40.50.100">
    <property type="match status" value="1"/>
</dbReference>
<reference evidence="2" key="1">
    <citation type="submission" date="2019-03" db="EMBL/GenBank/DDBJ databases">
        <title>Single cell metagenomics reveals metabolic interactions within the superorganism composed of flagellate Streblomastix strix and complex community of Bacteroidetes bacteria on its surface.</title>
        <authorList>
            <person name="Treitli S.C."/>
            <person name="Kolisko M."/>
            <person name="Husnik F."/>
            <person name="Keeling P."/>
            <person name="Hampl V."/>
        </authorList>
    </citation>
    <scope>NUCLEOTIDE SEQUENCE</scope>
    <source>
        <strain evidence="2">STM</strain>
    </source>
</reference>
<dbReference type="AlphaFoldDB" id="A0A5J4R1U8"/>
<proteinExistence type="predicted"/>
<dbReference type="PANTHER" id="PTHR30469:SF15">
    <property type="entry name" value="HLYD FAMILY OF SECRETION PROTEINS"/>
    <property type="match status" value="1"/>
</dbReference>
<accession>A0A5J4R1U8</accession>
<name>A0A5J4R1U8_9ZZZZ</name>
<dbReference type="PANTHER" id="PTHR30469">
    <property type="entry name" value="MULTIDRUG RESISTANCE PROTEIN MDTA"/>
    <property type="match status" value="1"/>
</dbReference>
<evidence type="ECO:0000313" key="2">
    <source>
        <dbReference type="EMBL" id="KAA6326961.1"/>
    </source>
</evidence>
<dbReference type="Gene3D" id="2.40.420.20">
    <property type="match status" value="1"/>
</dbReference>
<dbReference type="GO" id="GO:1990281">
    <property type="term" value="C:efflux pump complex"/>
    <property type="evidence" value="ECO:0007669"/>
    <property type="project" value="TreeGrafter"/>
</dbReference>
<feature type="domain" description="CzcB-like barrel-sandwich hybrid" evidence="1">
    <location>
        <begin position="61"/>
        <end position="174"/>
    </location>
</feature>
<dbReference type="Pfam" id="PF25973">
    <property type="entry name" value="BSH_CzcB"/>
    <property type="match status" value="1"/>
</dbReference>
<dbReference type="GO" id="GO:0015562">
    <property type="term" value="F:efflux transmembrane transporter activity"/>
    <property type="evidence" value="ECO:0007669"/>
    <property type="project" value="TreeGrafter"/>
</dbReference>
<comment type="caution">
    <text evidence="2">The sequence shown here is derived from an EMBL/GenBank/DDBJ whole genome shotgun (WGS) entry which is preliminary data.</text>
</comment>
<dbReference type="SUPFAM" id="SSF111369">
    <property type="entry name" value="HlyD-like secretion proteins"/>
    <property type="match status" value="1"/>
</dbReference>
<organism evidence="2">
    <name type="scientific">termite gut metagenome</name>
    <dbReference type="NCBI Taxonomy" id="433724"/>
    <lineage>
        <taxon>unclassified sequences</taxon>
        <taxon>metagenomes</taxon>
        <taxon>organismal metagenomes</taxon>
    </lineage>
</organism>
<dbReference type="NCBIfam" id="TIGR01730">
    <property type="entry name" value="RND_mfp"/>
    <property type="match status" value="1"/>
</dbReference>
<gene>
    <name evidence="2" type="ORF">EZS27_024005</name>
</gene>
<dbReference type="InterPro" id="IPR006143">
    <property type="entry name" value="RND_pump_MFP"/>
</dbReference>